<reference evidence="5" key="1">
    <citation type="journal article" date="2019" name="Int. J. Syst. Evol. Microbiol.">
        <title>The Global Catalogue of Microorganisms (GCM) 10K type strain sequencing project: providing services to taxonomists for standard genome sequencing and annotation.</title>
        <authorList>
            <consortium name="The Broad Institute Genomics Platform"/>
            <consortium name="The Broad Institute Genome Sequencing Center for Infectious Disease"/>
            <person name="Wu L."/>
            <person name="Ma J."/>
        </authorList>
    </citation>
    <scope>NUCLEOTIDE SEQUENCE [LARGE SCALE GENOMIC DNA]</scope>
    <source>
        <strain evidence="5">CGMCC 1.16031</strain>
    </source>
</reference>
<evidence type="ECO:0000259" key="3">
    <source>
        <dbReference type="PROSITE" id="PS51635"/>
    </source>
</evidence>
<dbReference type="CDD" id="cd07207">
    <property type="entry name" value="Pat_ExoU_VipD_like"/>
    <property type="match status" value="1"/>
</dbReference>
<dbReference type="Pfam" id="PF01734">
    <property type="entry name" value="Patatin"/>
    <property type="match status" value="1"/>
</dbReference>
<evidence type="ECO:0000313" key="5">
    <source>
        <dbReference type="Proteomes" id="UP001596364"/>
    </source>
</evidence>
<gene>
    <name evidence="4" type="ORF">ACFP85_14115</name>
</gene>
<dbReference type="InterPro" id="IPR016035">
    <property type="entry name" value="Acyl_Trfase/lysoPLipase"/>
</dbReference>
<dbReference type="EMBL" id="JBHSUS010000001">
    <property type="protein sequence ID" value="MFC6441284.1"/>
    <property type="molecule type" value="Genomic_DNA"/>
</dbReference>
<dbReference type="PANTHER" id="PTHR46394">
    <property type="entry name" value="ANNEXIN"/>
    <property type="match status" value="1"/>
</dbReference>
<dbReference type="PANTHER" id="PTHR46394:SF1">
    <property type="entry name" value="PNPLA DOMAIN-CONTAINING PROTEIN"/>
    <property type="match status" value="1"/>
</dbReference>
<dbReference type="SUPFAM" id="SSF52151">
    <property type="entry name" value="FabD/lysophospholipase-like"/>
    <property type="match status" value="1"/>
</dbReference>
<keyword evidence="2" id="KW-0442">Lipid degradation</keyword>
<protein>
    <submittedName>
        <fullName evidence="4">Patatin-like phospholipase family protein</fullName>
    </submittedName>
</protein>
<comment type="caution">
    <text evidence="2">Lacks conserved residue(s) required for the propagation of feature annotation.</text>
</comment>
<feature type="domain" description="PNPLA" evidence="3">
    <location>
        <begin position="13"/>
        <end position="181"/>
    </location>
</feature>
<dbReference type="InterPro" id="IPR002641">
    <property type="entry name" value="PNPLA_dom"/>
</dbReference>
<comment type="caution">
    <text evidence="4">The sequence shown here is derived from an EMBL/GenBank/DDBJ whole genome shotgun (WGS) entry which is preliminary data.</text>
</comment>
<feature type="active site" description="Nucleophile" evidence="2">
    <location>
        <position position="46"/>
    </location>
</feature>
<keyword evidence="2" id="KW-0378">Hydrolase</keyword>
<dbReference type="PROSITE" id="PS51635">
    <property type="entry name" value="PNPLA"/>
    <property type="match status" value="1"/>
</dbReference>
<keyword evidence="1 2" id="KW-0443">Lipid metabolism</keyword>
<evidence type="ECO:0000256" key="2">
    <source>
        <dbReference type="PROSITE-ProRule" id="PRU01161"/>
    </source>
</evidence>
<organism evidence="4 5">
    <name type="scientific">Pseudobowmanella zhangzhouensis</name>
    <dbReference type="NCBI Taxonomy" id="1537679"/>
    <lineage>
        <taxon>Bacteria</taxon>
        <taxon>Pseudomonadati</taxon>
        <taxon>Pseudomonadota</taxon>
        <taxon>Gammaproteobacteria</taxon>
        <taxon>Alteromonadales</taxon>
        <taxon>Alteromonadaceae</taxon>
    </lineage>
</organism>
<proteinExistence type="predicted"/>
<accession>A0ABW1XNS0</accession>
<dbReference type="RefSeq" id="WP_131257948.1">
    <property type="nucleotide sequence ID" value="NZ_JBHSUS010000001.1"/>
</dbReference>
<feature type="active site" description="Proton acceptor" evidence="2">
    <location>
        <position position="167"/>
    </location>
</feature>
<name>A0ABW1XNS0_9ALTE</name>
<feature type="short sequence motif" description="DGA/G" evidence="2">
    <location>
        <begin position="167"/>
        <end position="169"/>
    </location>
</feature>
<evidence type="ECO:0000313" key="4">
    <source>
        <dbReference type="EMBL" id="MFC6441284.1"/>
    </source>
</evidence>
<sequence length="291" mass="32692">MTDTAAQQQKIVPIFSGGGTRLSAHIGILQALLELNYRFDSLVGVSGGSIVSSLYSAGMSLEDIKRLALNTDFRQFREFSILRLLFEGGLASGDFFEEWMDEQLQGRTFADIPMRLNILATDLNSGAPVIFNRERCPDLKISKAVRYSMSIPLIFSFKKYQDSPLTDGAILAEDALFDDWNGDGTPGVCFRLKSNQDGRKPNKIHSLVPLKHYVELLIRTFMTAISREYVNAQYWHNTVVINTGEVSAVDFNLTKDAKNQLFEVGYQTAKQYVPLKLHNIYPYRQGSSLQA</sequence>
<dbReference type="Gene3D" id="3.40.1090.10">
    <property type="entry name" value="Cytosolic phospholipase A2 catalytic domain"/>
    <property type="match status" value="2"/>
</dbReference>
<feature type="short sequence motif" description="GXSXG" evidence="2">
    <location>
        <begin position="44"/>
        <end position="48"/>
    </location>
</feature>
<dbReference type="InterPro" id="IPR052580">
    <property type="entry name" value="Lipid_Hydrolase"/>
</dbReference>
<keyword evidence="5" id="KW-1185">Reference proteome</keyword>
<dbReference type="Proteomes" id="UP001596364">
    <property type="component" value="Unassembled WGS sequence"/>
</dbReference>
<evidence type="ECO:0000256" key="1">
    <source>
        <dbReference type="ARBA" id="ARBA00023098"/>
    </source>
</evidence>